<evidence type="ECO:0000313" key="2">
    <source>
        <dbReference type="Proteomes" id="UP000176666"/>
    </source>
</evidence>
<comment type="caution">
    <text evidence="1">The sequence shown here is derived from an EMBL/GenBank/DDBJ whole genome shotgun (WGS) entry which is preliminary data.</text>
</comment>
<reference evidence="1 2" key="1">
    <citation type="journal article" date="2016" name="Nat. Commun.">
        <title>Thousands of microbial genomes shed light on interconnected biogeochemical processes in an aquifer system.</title>
        <authorList>
            <person name="Anantharaman K."/>
            <person name="Brown C.T."/>
            <person name="Hug L.A."/>
            <person name="Sharon I."/>
            <person name="Castelle C.J."/>
            <person name="Probst A.J."/>
            <person name="Thomas B.C."/>
            <person name="Singh A."/>
            <person name="Wilkins M.J."/>
            <person name="Karaoz U."/>
            <person name="Brodie E.L."/>
            <person name="Williams K.H."/>
            <person name="Hubbard S.S."/>
            <person name="Banfield J.F."/>
        </authorList>
    </citation>
    <scope>NUCLEOTIDE SEQUENCE [LARGE SCALE GENOMIC DNA]</scope>
</reference>
<dbReference type="AlphaFoldDB" id="A0A1F5GXQ9"/>
<sequence length="69" mass="8105">MDKKPNLKLINNNESRGYTISNIKEVLSPKKFAEFEKWMRGQTVGMYKGEGLVYQYDFERFLEGLPVLD</sequence>
<accession>A0A1F5GXQ9</accession>
<name>A0A1F5GXQ9_9BACT</name>
<organism evidence="1 2">
    <name type="scientific">Candidatus Curtissbacteria bacterium RIFCSPHIGHO2_12_FULL_38_9b</name>
    <dbReference type="NCBI Taxonomy" id="1797720"/>
    <lineage>
        <taxon>Bacteria</taxon>
        <taxon>Candidatus Curtissiibacteriota</taxon>
    </lineage>
</organism>
<evidence type="ECO:0000313" key="1">
    <source>
        <dbReference type="EMBL" id="OGD96595.1"/>
    </source>
</evidence>
<dbReference type="Proteomes" id="UP000176666">
    <property type="component" value="Unassembled WGS sequence"/>
</dbReference>
<protein>
    <submittedName>
        <fullName evidence="1">Uncharacterized protein</fullName>
    </submittedName>
</protein>
<dbReference type="EMBL" id="MFBJ01000021">
    <property type="protein sequence ID" value="OGD96595.1"/>
    <property type="molecule type" value="Genomic_DNA"/>
</dbReference>
<gene>
    <name evidence="1" type="ORF">A3F02_03230</name>
</gene>
<proteinExistence type="predicted"/>